<accession>A0AC35U4F6</accession>
<sequence>MKIRVTLIGALLPILCFGMGPQRIAEHPSNATVYEGATTIFKCRVENQNGPVQWLRNGFGLGSDRDLVMFPKYEMIGSPARGEYNLKIINITTLESGSYECQVTAPDSSYLYRSTSNMAFLDVLVVPHDPVIQSTETNARTQHKNIKGNEGSFVETTCISTHAMPEPIINWAITKDENMRNIVSWIGEDISDVMLNRYHINSTMVYRNATELKLIEGDRFEYLSSSNKIRFQLDSKFDGFYLTCIVTHQTYEHPKTASLSLDINYKPKVHLFVSEISTLKENGEAYLTCDVSSKPPANKEIKWFQKGELISHAAGKNLLIEKLHQEDHMSEYACVATNQLGQGQGELTLNIEFAPTISSPVQTTIVDVDQDVVFVCEATGNPMPSLVWKKVGNEQVLGVGPTYSLKNIQKWQDGSYECTATSHGFKPAKIVHHAFVKGLLEIRANESVIEATGETAEIVCEIKGYPKPKTITWISESGENILAGQPNKRMVVKETDQYDGMVSKLTIRDIMPTDFGYYNCTANNDMGRVSTLIALKQKGFLQNMMTYANSATKEDFVIIIVVVFVVLVGLCTLLSIYYSCTKKVNPKTRALFKHENSKHRGEFEVQCSPIDDVHFATEDLLSSKNDSPASSAALVYNRDYQAISQNNPDMDFITVNNNYSNPMYQDSYHSPTNFDGYNGTSATSTFTPNGRNTPLGRNNQTMVNGIITLDPLREIVTPDNESGTLLLNSTDETIVRESPVSRLSTHV</sequence>
<evidence type="ECO:0000313" key="1">
    <source>
        <dbReference type="Proteomes" id="UP000095286"/>
    </source>
</evidence>
<reference evidence="2" key="1">
    <citation type="submission" date="2016-11" db="UniProtKB">
        <authorList>
            <consortium name="WormBaseParasite"/>
        </authorList>
    </citation>
    <scope>IDENTIFICATION</scope>
    <source>
        <strain evidence="2">KR3021</strain>
    </source>
</reference>
<organism evidence="1 2">
    <name type="scientific">Rhabditophanes sp. KR3021</name>
    <dbReference type="NCBI Taxonomy" id="114890"/>
    <lineage>
        <taxon>Eukaryota</taxon>
        <taxon>Metazoa</taxon>
        <taxon>Ecdysozoa</taxon>
        <taxon>Nematoda</taxon>
        <taxon>Chromadorea</taxon>
        <taxon>Rhabditida</taxon>
        <taxon>Tylenchina</taxon>
        <taxon>Panagrolaimomorpha</taxon>
        <taxon>Strongyloidoidea</taxon>
        <taxon>Alloionematidae</taxon>
        <taxon>Rhabditophanes</taxon>
    </lineage>
</organism>
<dbReference type="Proteomes" id="UP000095286">
    <property type="component" value="Unplaced"/>
</dbReference>
<evidence type="ECO:0000313" key="2">
    <source>
        <dbReference type="WBParaSite" id="RSKR_0000747300.1"/>
    </source>
</evidence>
<proteinExistence type="predicted"/>
<dbReference type="WBParaSite" id="RSKR_0000747300.1">
    <property type="protein sequence ID" value="RSKR_0000747300.1"/>
    <property type="gene ID" value="RSKR_0000747300"/>
</dbReference>
<name>A0AC35U4F6_9BILA</name>
<protein>
    <submittedName>
        <fullName evidence="2">Down syndrome cell adhesion molecule-like protein Dscam2</fullName>
    </submittedName>
</protein>